<evidence type="ECO:0000313" key="1">
    <source>
        <dbReference type="EMBL" id="KAJ7557127.1"/>
    </source>
</evidence>
<accession>A0ACC2DSB0</accession>
<name>A0ACC2DSB0_DIPCM</name>
<gene>
    <name evidence="1" type="ORF">O6H91_05G112400</name>
</gene>
<reference evidence="2" key="1">
    <citation type="journal article" date="2024" name="Proc. Natl. Acad. Sci. U.S.A.">
        <title>Extraordinary preservation of gene collinearity over three hundred million years revealed in homosporous lycophytes.</title>
        <authorList>
            <person name="Li C."/>
            <person name="Wickell D."/>
            <person name="Kuo L.Y."/>
            <person name="Chen X."/>
            <person name="Nie B."/>
            <person name="Liao X."/>
            <person name="Peng D."/>
            <person name="Ji J."/>
            <person name="Jenkins J."/>
            <person name="Williams M."/>
            <person name="Shu S."/>
            <person name="Plott C."/>
            <person name="Barry K."/>
            <person name="Rajasekar S."/>
            <person name="Grimwood J."/>
            <person name="Han X."/>
            <person name="Sun S."/>
            <person name="Hou Z."/>
            <person name="He W."/>
            <person name="Dai G."/>
            <person name="Sun C."/>
            <person name="Schmutz J."/>
            <person name="Leebens-Mack J.H."/>
            <person name="Li F.W."/>
            <person name="Wang L."/>
        </authorList>
    </citation>
    <scope>NUCLEOTIDE SEQUENCE [LARGE SCALE GENOMIC DNA]</scope>
    <source>
        <strain evidence="2">cv. PW_Plant_1</strain>
    </source>
</reference>
<evidence type="ECO:0000313" key="2">
    <source>
        <dbReference type="Proteomes" id="UP001162992"/>
    </source>
</evidence>
<keyword evidence="2" id="KW-1185">Reference proteome</keyword>
<protein>
    <submittedName>
        <fullName evidence="1">Uncharacterized protein</fullName>
    </submittedName>
</protein>
<organism evidence="1 2">
    <name type="scientific">Diphasiastrum complanatum</name>
    <name type="common">Issler's clubmoss</name>
    <name type="synonym">Lycopodium complanatum</name>
    <dbReference type="NCBI Taxonomy" id="34168"/>
    <lineage>
        <taxon>Eukaryota</taxon>
        <taxon>Viridiplantae</taxon>
        <taxon>Streptophyta</taxon>
        <taxon>Embryophyta</taxon>
        <taxon>Tracheophyta</taxon>
        <taxon>Lycopodiopsida</taxon>
        <taxon>Lycopodiales</taxon>
        <taxon>Lycopodiaceae</taxon>
        <taxon>Lycopodioideae</taxon>
        <taxon>Diphasiastrum</taxon>
    </lineage>
</organism>
<sequence>MSERDREEQAKALRLLRFSHTSTPEAVVGSAHQPRSGCKLKHLVQEFQLESNVETKRKEKKEIIQMKRGTRVQRKLQSQGKGSELQMELSTSKLHTVLMMFWNF</sequence>
<comment type="caution">
    <text evidence="1">The sequence shown here is derived from an EMBL/GenBank/DDBJ whole genome shotgun (WGS) entry which is preliminary data.</text>
</comment>
<proteinExistence type="predicted"/>
<dbReference type="EMBL" id="CM055096">
    <property type="protein sequence ID" value="KAJ7557127.1"/>
    <property type="molecule type" value="Genomic_DNA"/>
</dbReference>
<dbReference type="Proteomes" id="UP001162992">
    <property type="component" value="Chromosome 5"/>
</dbReference>